<feature type="domain" description="PAS" evidence="4">
    <location>
        <begin position="222"/>
        <end position="261"/>
    </location>
</feature>
<dbReference type="PROSITE" id="PS50109">
    <property type="entry name" value="HIS_KIN"/>
    <property type="match status" value="1"/>
</dbReference>
<keyword evidence="2" id="KW-1133">Transmembrane helix</keyword>
<accession>E7QZ70</accession>
<sequence length="563" mass="60008">MDVELGLRVAINLVSVLVTGYFLVIMWRVRSEPTSLPLLGVAVVVFLGAVVHPLVTTFLTKFWFLSMYSVIVFGGGFWFLFALRYTGRGGRVTPLAVALVAGLSVTMLGIDIAGATSLFRRFVLVNVLLNSVILVLASLVVIGLIVVVTVSYEENEFLIRGSMLLSGGAAVLVLVPVVASKFPNPVVVPSMFIAASGLLSVAVSRYRPFEMLPVVRVAGRDRIIEELSDAVVVVDRDGRVRDLNPSAETVFDIDRSAVLGRPLGDVFPVPFDTASAAAAQEPTHVRTDDDTILSVTVRSVTDDRDRLFGHLLVCQDVTDRRNREDRLAVLNHLLTGAMREQMGAVADDVTALLDSETAEATDPEGIGDGIYTTTTDLLTLVERTREVERALANGDGTGADERTDAVPIVRDVVNADSADIDIVPTLPDGPVPVAIGGSLLRTTVETLLDDAVRHAAETVAVAVEETDEMVTIRIVDDGPSESDSAEDEGQFSDGISMQIARLAVEHANGSVSVSPDETDGRRIRVRLPGIGSASRASGRTDSSGRDGSLSRDAPSPVDGGAER</sequence>
<dbReference type="InterPro" id="IPR013656">
    <property type="entry name" value="PAS_4"/>
</dbReference>
<keyword evidence="2" id="KW-0812">Transmembrane</keyword>
<dbReference type="EMBL" id="AEMG01000029">
    <property type="protein sequence ID" value="EFW89991.1"/>
    <property type="molecule type" value="Genomic_DNA"/>
</dbReference>
<dbReference type="PROSITE" id="PS50112">
    <property type="entry name" value="PAS"/>
    <property type="match status" value="1"/>
</dbReference>
<dbReference type="NCBIfam" id="TIGR00229">
    <property type="entry name" value="sensory_box"/>
    <property type="match status" value="1"/>
</dbReference>
<keyword evidence="2" id="KW-0472">Membrane</keyword>
<dbReference type="Pfam" id="PF08448">
    <property type="entry name" value="PAS_4"/>
    <property type="match status" value="1"/>
</dbReference>
<dbReference type="OrthoDB" id="240966at2157"/>
<dbReference type="SUPFAM" id="SSF55785">
    <property type="entry name" value="PYP-like sensor domain (PAS domain)"/>
    <property type="match status" value="1"/>
</dbReference>
<dbReference type="SUPFAM" id="SSF55874">
    <property type="entry name" value="ATPase domain of HSP90 chaperone/DNA topoisomerase II/histidine kinase"/>
    <property type="match status" value="1"/>
</dbReference>
<dbReference type="InterPro" id="IPR003594">
    <property type="entry name" value="HATPase_dom"/>
</dbReference>
<feature type="transmembrane region" description="Helical" evidence="2">
    <location>
        <begin position="95"/>
        <end position="115"/>
    </location>
</feature>
<feature type="transmembrane region" description="Helical" evidence="2">
    <location>
        <begin position="62"/>
        <end position="83"/>
    </location>
</feature>
<evidence type="ECO:0000256" key="2">
    <source>
        <dbReference type="SAM" id="Phobius"/>
    </source>
</evidence>
<feature type="compositionally biased region" description="Low complexity" evidence="1">
    <location>
        <begin position="531"/>
        <end position="553"/>
    </location>
</feature>
<dbReference type="InterPro" id="IPR031621">
    <property type="entry name" value="HisKA_7TM"/>
</dbReference>
<evidence type="ECO:0000313" key="5">
    <source>
        <dbReference type="EMBL" id="EFW89991.1"/>
    </source>
</evidence>
<feature type="domain" description="Histidine kinase" evidence="3">
    <location>
        <begin position="440"/>
        <end position="531"/>
    </location>
</feature>
<protein>
    <submittedName>
        <fullName evidence="5">Putative PAS/PAC sensor protein</fullName>
    </submittedName>
</protein>
<dbReference type="AlphaFoldDB" id="E7QZ70"/>
<feature type="transmembrane region" description="Helical" evidence="2">
    <location>
        <begin position="127"/>
        <end position="150"/>
    </location>
</feature>
<dbReference type="InterPro" id="IPR005467">
    <property type="entry name" value="His_kinase_dom"/>
</dbReference>
<feature type="region of interest" description="Disordered" evidence="1">
    <location>
        <begin position="509"/>
        <end position="563"/>
    </location>
</feature>
<dbReference type="InterPro" id="IPR000014">
    <property type="entry name" value="PAS"/>
</dbReference>
<feature type="transmembrane region" description="Helical" evidence="2">
    <location>
        <begin position="36"/>
        <end position="56"/>
    </location>
</feature>
<evidence type="ECO:0000259" key="3">
    <source>
        <dbReference type="PROSITE" id="PS50109"/>
    </source>
</evidence>
<feature type="transmembrane region" description="Helical" evidence="2">
    <location>
        <begin position="185"/>
        <end position="203"/>
    </location>
</feature>
<evidence type="ECO:0000259" key="4">
    <source>
        <dbReference type="PROSITE" id="PS50112"/>
    </source>
</evidence>
<feature type="transmembrane region" description="Helical" evidence="2">
    <location>
        <begin position="6"/>
        <end position="24"/>
    </location>
</feature>
<proteinExistence type="predicted"/>
<dbReference type="PATRIC" id="fig|797209.4.peg.3990"/>
<dbReference type="Pfam" id="PF16927">
    <property type="entry name" value="HisKA_7TM"/>
    <property type="match status" value="1"/>
</dbReference>
<reference evidence="5 6" key="1">
    <citation type="journal article" date="2014" name="ISME J.">
        <title>Trehalose/2-sulfotrehalose biosynthesis and glycine-betaine uptake are widely spread mechanisms for osmoadaptation in the Halobacteriales.</title>
        <authorList>
            <person name="Youssef N.H."/>
            <person name="Savage-Ashlock K.N."/>
            <person name="McCully A.L."/>
            <person name="Luedtke B."/>
            <person name="Shaw E.I."/>
            <person name="Hoff W.D."/>
            <person name="Elshahed M.S."/>
        </authorList>
    </citation>
    <scope>NUCLEOTIDE SEQUENCE [LARGE SCALE GENOMIC DNA]</scope>
    <source>
        <strain evidence="5 6">DX253</strain>
    </source>
</reference>
<feature type="transmembrane region" description="Helical" evidence="2">
    <location>
        <begin position="157"/>
        <end position="179"/>
    </location>
</feature>
<evidence type="ECO:0000256" key="1">
    <source>
        <dbReference type="SAM" id="MobiDB-lite"/>
    </source>
</evidence>
<dbReference type="InterPro" id="IPR036890">
    <property type="entry name" value="HATPase_C_sf"/>
</dbReference>
<dbReference type="Proteomes" id="UP000003751">
    <property type="component" value="Unassembled WGS sequence"/>
</dbReference>
<gene>
    <name evidence="5" type="ORF">ZOD2009_20387</name>
</gene>
<dbReference type="SMART" id="SM00091">
    <property type="entry name" value="PAS"/>
    <property type="match status" value="1"/>
</dbReference>
<dbReference type="Gene3D" id="3.30.450.20">
    <property type="entry name" value="PAS domain"/>
    <property type="match status" value="1"/>
</dbReference>
<dbReference type="InterPro" id="IPR035965">
    <property type="entry name" value="PAS-like_dom_sf"/>
</dbReference>
<comment type="caution">
    <text evidence="5">The sequence shown here is derived from an EMBL/GenBank/DDBJ whole genome shotgun (WGS) entry which is preliminary data.</text>
</comment>
<dbReference type="eggNOG" id="arCOG02327">
    <property type="taxonomic scope" value="Archaea"/>
</dbReference>
<name>E7QZ70_HALPU</name>
<dbReference type="Pfam" id="PF02518">
    <property type="entry name" value="HATPase_c"/>
    <property type="match status" value="1"/>
</dbReference>
<evidence type="ECO:0000313" key="6">
    <source>
        <dbReference type="Proteomes" id="UP000003751"/>
    </source>
</evidence>
<dbReference type="STRING" id="797209.GCA_000376445_03550"/>
<organism evidence="5 6">
    <name type="scientific">Haladaptatus paucihalophilus DX253</name>
    <dbReference type="NCBI Taxonomy" id="797209"/>
    <lineage>
        <taxon>Archaea</taxon>
        <taxon>Methanobacteriati</taxon>
        <taxon>Methanobacteriota</taxon>
        <taxon>Stenosarchaea group</taxon>
        <taxon>Halobacteria</taxon>
        <taxon>Halobacteriales</taxon>
        <taxon>Haladaptataceae</taxon>
        <taxon>Haladaptatus</taxon>
    </lineage>
</organism>
<dbReference type="Gene3D" id="3.30.565.10">
    <property type="entry name" value="Histidine kinase-like ATPase, C-terminal domain"/>
    <property type="match status" value="1"/>
</dbReference>